<feature type="active site" evidence="3">
    <location>
        <position position="169"/>
    </location>
</feature>
<protein>
    <submittedName>
        <fullName evidence="6">3-hydroxyisobutyrate dehydrogenase</fullName>
        <ecNumber evidence="6">1.1.1.31</ecNumber>
    </submittedName>
</protein>
<feature type="domain" description="6-phosphogluconate dehydrogenase NADP-binding" evidence="4">
    <location>
        <begin position="6"/>
        <end position="157"/>
    </location>
</feature>
<dbReference type="PANTHER" id="PTHR43060">
    <property type="entry name" value="3-HYDROXYISOBUTYRATE DEHYDROGENASE-LIKE 1, MITOCHONDRIAL-RELATED"/>
    <property type="match status" value="1"/>
</dbReference>
<dbReference type="RefSeq" id="WP_179587950.1">
    <property type="nucleotide sequence ID" value="NZ_JACBYR010000001.1"/>
</dbReference>
<sequence>MQAGNVAIYGLGNMGYPLAERIGRQFSTQVFDLDSAQLKRAQEAFGAERIASPEMLADTSIVVLCLPTPAVSLSVLRQIAPHLPTGAVVLETSTVNPEHIVAEQAVLENLGIHLVDASIMAGVGQMVAGTASLALGGNLDAIAKAQPVLDAIASKQTNFGPLGAGAAAKVINNAVAHAVMVVVAEAGALATAAGVDSAKLIALLSDAQMGLHRPLTYRYADRIMKGDYDGGMPLDAARKDSVLALQLAQTLGVPLFAIQGSHSVYDMGVAAGYGRDDYAAVAKLWADWGCPTVPDPATR</sequence>
<organism evidence="6 7">
    <name type="scientific">Pigmentiphaga litoralis</name>
    <dbReference type="NCBI Taxonomy" id="516702"/>
    <lineage>
        <taxon>Bacteria</taxon>
        <taxon>Pseudomonadati</taxon>
        <taxon>Pseudomonadota</taxon>
        <taxon>Betaproteobacteria</taxon>
        <taxon>Burkholderiales</taxon>
        <taxon>Alcaligenaceae</taxon>
        <taxon>Pigmentiphaga</taxon>
    </lineage>
</organism>
<keyword evidence="7" id="KW-1185">Reference proteome</keyword>
<evidence type="ECO:0000313" key="7">
    <source>
        <dbReference type="Proteomes" id="UP000542125"/>
    </source>
</evidence>
<proteinExistence type="predicted"/>
<evidence type="ECO:0000259" key="5">
    <source>
        <dbReference type="Pfam" id="PF14833"/>
    </source>
</evidence>
<dbReference type="PANTHER" id="PTHR43060:SF15">
    <property type="entry name" value="3-HYDROXYISOBUTYRATE DEHYDROGENASE-LIKE 1, MITOCHONDRIAL-RELATED"/>
    <property type="match status" value="1"/>
</dbReference>
<dbReference type="InterPro" id="IPR036291">
    <property type="entry name" value="NAD(P)-bd_dom_sf"/>
</dbReference>
<comment type="caution">
    <text evidence="6">The sequence shown here is derived from an EMBL/GenBank/DDBJ whole genome shotgun (WGS) entry which is preliminary data.</text>
</comment>
<dbReference type="EMBL" id="JACBYR010000001">
    <property type="protein sequence ID" value="NYE84238.1"/>
    <property type="molecule type" value="Genomic_DNA"/>
</dbReference>
<name>A0A7Y9LPA9_9BURK</name>
<dbReference type="InterPro" id="IPR008927">
    <property type="entry name" value="6-PGluconate_DH-like_C_sf"/>
</dbReference>
<dbReference type="GO" id="GO:0050661">
    <property type="term" value="F:NADP binding"/>
    <property type="evidence" value="ECO:0007669"/>
    <property type="project" value="InterPro"/>
</dbReference>
<dbReference type="GO" id="GO:0051287">
    <property type="term" value="F:NAD binding"/>
    <property type="evidence" value="ECO:0007669"/>
    <property type="project" value="InterPro"/>
</dbReference>
<evidence type="ECO:0000256" key="2">
    <source>
        <dbReference type="ARBA" id="ARBA00023027"/>
    </source>
</evidence>
<dbReference type="SUPFAM" id="SSF48179">
    <property type="entry name" value="6-phosphogluconate dehydrogenase C-terminal domain-like"/>
    <property type="match status" value="1"/>
</dbReference>
<dbReference type="GO" id="GO:0008442">
    <property type="term" value="F:3-hydroxyisobutyrate dehydrogenase activity"/>
    <property type="evidence" value="ECO:0007669"/>
    <property type="project" value="UniProtKB-EC"/>
</dbReference>
<keyword evidence="1 6" id="KW-0560">Oxidoreductase</keyword>
<accession>A0A7Y9LPA9</accession>
<dbReference type="AlphaFoldDB" id="A0A7Y9LPA9"/>
<evidence type="ECO:0000256" key="1">
    <source>
        <dbReference type="ARBA" id="ARBA00023002"/>
    </source>
</evidence>
<dbReference type="EC" id="1.1.1.31" evidence="6"/>
<dbReference type="InterPro" id="IPR006115">
    <property type="entry name" value="6PGDH_NADP-bd"/>
</dbReference>
<evidence type="ECO:0000256" key="3">
    <source>
        <dbReference type="PIRSR" id="PIRSR000103-1"/>
    </source>
</evidence>
<dbReference type="InterPro" id="IPR013328">
    <property type="entry name" value="6PGD_dom2"/>
</dbReference>
<dbReference type="Gene3D" id="1.10.1040.10">
    <property type="entry name" value="N-(1-d-carboxylethyl)-l-norvaline Dehydrogenase, domain 2"/>
    <property type="match status" value="1"/>
</dbReference>
<dbReference type="Pfam" id="PF14833">
    <property type="entry name" value="NAD_binding_11"/>
    <property type="match status" value="1"/>
</dbReference>
<gene>
    <name evidence="6" type="ORF">FHW18_003509</name>
</gene>
<dbReference type="InterPro" id="IPR015815">
    <property type="entry name" value="HIBADH-related"/>
</dbReference>
<dbReference type="SUPFAM" id="SSF51735">
    <property type="entry name" value="NAD(P)-binding Rossmann-fold domains"/>
    <property type="match status" value="1"/>
</dbReference>
<reference evidence="6 7" key="1">
    <citation type="submission" date="2020-07" db="EMBL/GenBank/DDBJ databases">
        <title>Genomic Encyclopedia of Type Strains, Phase IV (KMG-V): Genome sequencing to study the core and pangenomes of soil and plant-associated prokaryotes.</title>
        <authorList>
            <person name="Whitman W."/>
        </authorList>
    </citation>
    <scope>NUCLEOTIDE SEQUENCE [LARGE SCALE GENOMIC DNA]</scope>
    <source>
        <strain evidence="6 7">SAS40</strain>
    </source>
</reference>
<dbReference type="Gene3D" id="3.40.50.720">
    <property type="entry name" value="NAD(P)-binding Rossmann-like Domain"/>
    <property type="match status" value="1"/>
</dbReference>
<dbReference type="InterPro" id="IPR029154">
    <property type="entry name" value="HIBADH-like_NADP-bd"/>
</dbReference>
<dbReference type="Proteomes" id="UP000542125">
    <property type="component" value="Unassembled WGS sequence"/>
</dbReference>
<evidence type="ECO:0000313" key="6">
    <source>
        <dbReference type="EMBL" id="NYE84238.1"/>
    </source>
</evidence>
<evidence type="ECO:0000259" key="4">
    <source>
        <dbReference type="Pfam" id="PF03446"/>
    </source>
</evidence>
<feature type="domain" description="3-hydroxyisobutyrate dehydrogenase-like NAD-binding" evidence="5">
    <location>
        <begin position="163"/>
        <end position="284"/>
    </location>
</feature>
<dbReference type="Pfam" id="PF03446">
    <property type="entry name" value="NAD_binding_2"/>
    <property type="match status" value="1"/>
</dbReference>
<keyword evidence="2" id="KW-0520">NAD</keyword>
<dbReference type="PIRSF" id="PIRSF000103">
    <property type="entry name" value="HIBADH"/>
    <property type="match status" value="1"/>
</dbReference>